<gene>
    <name evidence="4" type="ORF">ACH5RR_027281</name>
</gene>
<evidence type="ECO:0000256" key="1">
    <source>
        <dbReference type="SAM" id="Coils"/>
    </source>
</evidence>
<dbReference type="AlphaFoldDB" id="A0ABD2Z651"/>
<feature type="compositionally biased region" description="Low complexity" evidence="2">
    <location>
        <begin position="17"/>
        <end position="32"/>
    </location>
</feature>
<proteinExistence type="predicted"/>
<feature type="compositionally biased region" description="Polar residues" evidence="2">
    <location>
        <begin position="436"/>
        <end position="455"/>
    </location>
</feature>
<name>A0ABD2Z651_9GENT</name>
<feature type="region of interest" description="Disordered" evidence="2">
    <location>
        <begin position="274"/>
        <end position="293"/>
    </location>
</feature>
<sequence length="455" mass="51599">MFVNFYRPGSDPRAQLRAPRPSFTSSSFSRPAVAESSQQTHQTFISLDNPFHFPSILKQTPSGTEKRFDFNGHSLCAMPPHNCFRILDTYRSINEQQKVILDNLWISYQRKNSGHFTNSLNALSAYFNELNNLSKFECYAVFHGTPGNAGLYKTWVEVLTAIRGVKNPKYKGFKTITEGLEACKFYLGNQFHISEQINTRPIIQTDEGNQINFCDHCETLIKNFRIINEKCRNLEQEFSDNKTKLFELEQRVQVLTLEKEDWKNRYLNTKNLTKASVSGTGTPSPVQTAAGKDKTSPLIVGDLLKITQTNTGCQPVSSPLQTDKGKDKINNPLMAGSLPKTSEKEESSSSETKRGIRLRKNKKKKKDDFTKTKKEDFTKTILEQLLGEFRNLPKIPLSGIMTQTMTQTKEDKTNEDLKTETDSTEEKHDPYDLEDQVSSTNGVDSIGCQNVETTL</sequence>
<feature type="region of interest" description="Disordered" evidence="2">
    <location>
        <begin position="1"/>
        <end position="32"/>
    </location>
</feature>
<dbReference type="Proteomes" id="UP001630127">
    <property type="component" value="Unassembled WGS sequence"/>
</dbReference>
<feature type="region of interest" description="Disordered" evidence="2">
    <location>
        <begin position="403"/>
        <end position="455"/>
    </location>
</feature>
<evidence type="ECO:0000259" key="3">
    <source>
        <dbReference type="Pfam" id="PF01693"/>
    </source>
</evidence>
<feature type="compositionally biased region" description="Basic and acidic residues" evidence="2">
    <location>
        <begin position="341"/>
        <end position="354"/>
    </location>
</feature>
<feature type="region of interest" description="Disordered" evidence="2">
    <location>
        <begin position="310"/>
        <end position="371"/>
    </location>
</feature>
<organism evidence="4 5">
    <name type="scientific">Cinchona calisaya</name>
    <dbReference type="NCBI Taxonomy" id="153742"/>
    <lineage>
        <taxon>Eukaryota</taxon>
        <taxon>Viridiplantae</taxon>
        <taxon>Streptophyta</taxon>
        <taxon>Embryophyta</taxon>
        <taxon>Tracheophyta</taxon>
        <taxon>Spermatophyta</taxon>
        <taxon>Magnoliopsida</taxon>
        <taxon>eudicotyledons</taxon>
        <taxon>Gunneridae</taxon>
        <taxon>Pentapetalae</taxon>
        <taxon>asterids</taxon>
        <taxon>lamiids</taxon>
        <taxon>Gentianales</taxon>
        <taxon>Rubiaceae</taxon>
        <taxon>Cinchonoideae</taxon>
        <taxon>Cinchoneae</taxon>
        <taxon>Cinchona</taxon>
    </lineage>
</organism>
<evidence type="ECO:0000256" key="2">
    <source>
        <dbReference type="SAM" id="MobiDB-lite"/>
    </source>
</evidence>
<evidence type="ECO:0000313" key="5">
    <source>
        <dbReference type="Proteomes" id="UP001630127"/>
    </source>
</evidence>
<accession>A0ABD2Z651</accession>
<feature type="coiled-coil region" evidence="1">
    <location>
        <begin position="217"/>
        <end position="265"/>
    </location>
</feature>
<keyword evidence="1" id="KW-0175">Coiled coil</keyword>
<feature type="compositionally biased region" description="Basic residues" evidence="2">
    <location>
        <begin position="355"/>
        <end position="365"/>
    </location>
</feature>
<feature type="compositionally biased region" description="Polar residues" evidence="2">
    <location>
        <begin position="310"/>
        <end position="321"/>
    </location>
</feature>
<evidence type="ECO:0000313" key="4">
    <source>
        <dbReference type="EMBL" id="KAL3514564.1"/>
    </source>
</evidence>
<dbReference type="InterPro" id="IPR011320">
    <property type="entry name" value="RNase_H1_N"/>
</dbReference>
<keyword evidence="5" id="KW-1185">Reference proteome</keyword>
<dbReference type="InterPro" id="IPR037056">
    <property type="entry name" value="RNase_H1_N_sf"/>
</dbReference>
<feature type="domain" description="Ribonuclease H1 N-terminal" evidence="3">
    <location>
        <begin position="139"/>
        <end position="178"/>
    </location>
</feature>
<comment type="caution">
    <text evidence="4">The sequence shown here is derived from an EMBL/GenBank/DDBJ whole genome shotgun (WGS) entry which is preliminary data.</text>
</comment>
<dbReference type="EMBL" id="JBJUIK010000011">
    <property type="protein sequence ID" value="KAL3514564.1"/>
    <property type="molecule type" value="Genomic_DNA"/>
</dbReference>
<reference evidence="4 5" key="1">
    <citation type="submission" date="2024-11" db="EMBL/GenBank/DDBJ databases">
        <title>A near-complete genome assembly of Cinchona calisaya.</title>
        <authorList>
            <person name="Lian D.C."/>
            <person name="Zhao X.W."/>
            <person name="Wei L."/>
        </authorList>
    </citation>
    <scope>NUCLEOTIDE SEQUENCE [LARGE SCALE GENOMIC DNA]</scope>
    <source>
        <tissue evidence="4">Nenye</tissue>
    </source>
</reference>
<dbReference type="Gene3D" id="3.40.970.10">
    <property type="entry name" value="Ribonuclease H1, N-terminal domain"/>
    <property type="match status" value="1"/>
</dbReference>
<protein>
    <recommendedName>
        <fullName evidence="3">Ribonuclease H1 N-terminal domain-containing protein</fullName>
    </recommendedName>
</protein>
<dbReference type="Pfam" id="PF01693">
    <property type="entry name" value="Cauli_VI"/>
    <property type="match status" value="1"/>
</dbReference>
<feature type="compositionally biased region" description="Basic and acidic residues" evidence="2">
    <location>
        <begin position="408"/>
        <end position="431"/>
    </location>
</feature>
<feature type="compositionally biased region" description="Polar residues" evidence="2">
    <location>
        <begin position="274"/>
        <end position="287"/>
    </location>
</feature>